<organism evidence="3 4">
    <name type="scientific">Tribonema minus</name>
    <dbReference type="NCBI Taxonomy" id="303371"/>
    <lineage>
        <taxon>Eukaryota</taxon>
        <taxon>Sar</taxon>
        <taxon>Stramenopiles</taxon>
        <taxon>Ochrophyta</taxon>
        <taxon>PX clade</taxon>
        <taxon>Xanthophyceae</taxon>
        <taxon>Tribonematales</taxon>
        <taxon>Tribonemataceae</taxon>
        <taxon>Tribonema</taxon>
    </lineage>
</organism>
<accession>A0A835YYB3</accession>
<evidence type="ECO:0000259" key="2">
    <source>
        <dbReference type="Pfam" id="PF13613"/>
    </source>
</evidence>
<feature type="domain" description="Transposase Helix-turn-helix" evidence="2">
    <location>
        <begin position="111"/>
        <end position="156"/>
    </location>
</feature>
<protein>
    <recommendedName>
        <fullName evidence="2">Transposase Helix-turn-helix domain-containing protein</fullName>
    </recommendedName>
</protein>
<evidence type="ECO:0000313" key="3">
    <source>
        <dbReference type="EMBL" id="KAG5179389.1"/>
    </source>
</evidence>
<evidence type="ECO:0000256" key="1">
    <source>
        <dbReference type="SAM" id="MobiDB-lite"/>
    </source>
</evidence>
<proteinExistence type="predicted"/>
<comment type="caution">
    <text evidence="3">The sequence shown here is derived from an EMBL/GenBank/DDBJ whole genome shotgun (WGS) entry which is preliminary data.</text>
</comment>
<keyword evidence="4" id="KW-1185">Reference proteome</keyword>
<dbReference type="EMBL" id="JAFCMP010000468">
    <property type="protein sequence ID" value="KAG5179389.1"/>
    <property type="molecule type" value="Genomic_DNA"/>
</dbReference>
<feature type="region of interest" description="Disordered" evidence="1">
    <location>
        <begin position="1"/>
        <end position="33"/>
    </location>
</feature>
<dbReference type="AlphaFoldDB" id="A0A835YYB3"/>
<dbReference type="Proteomes" id="UP000664859">
    <property type="component" value="Unassembled WGS sequence"/>
</dbReference>
<dbReference type="InterPro" id="IPR027805">
    <property type="entry name" value="Transposase_HTH_dom"/>
</dbReference>
<sequence length="344" mass="34990">MLSPVQQRADNAEVGSSLQKLASPTDRTDGDAPSILSMAALAPEDQQQNVKDLTGFPSHEALMAFVQLLNADGACTKLAHQAANRASGHHCAPAPLHQVAAAAGAEPAADLGLADQLLLVLVVLRTGMRTAAAAERFGIPHAAAARHFAAWLPYMHRFLRRYLRPPRPSEVAAAAAASGGSGGGSGSAPVIAALGFLHVRVAAPASDAERAEAEDLWQPEARRHALRFLLALSPAAGALCYVSGAFGAAAARVEIVRASDFSPLLAEAGYARGSGRVLLCGGGGDALSRLNLELSAAAGLSAEAAEAAGARAARNLASMAVPVCAVLTNMLNPPFAGGAVSECP</sequence>
<dbReference type="PANTHER" id="PTHR23080">
    <property type="entry name" value="THAP DOMAIN PROTEIN"/>
    <property type="match status" value="1"/>
</dbReference>
<gene>
    <name evidence="3" type="ORF">JKP88DRAFT_326822</name>
</gene>
<reference evidence="3" key="1">
    <citation type="submission" date="2021-02" db="EMBL/GenBank/DDBJ databases">
        <title>First Annotated Genome of the Yellow-green Alga Tribonema minus.</title>
        <authorList>
            <person name="Mahan K.M."/>
        </authorList>
    </citation>
    <scope>NUCLEOTIDE SEQUENCE</scope>
    <source>
        <strain evidence="3">UTEX B ZZ1240</strain>
    </source>
</reference>
<dbReference type="Pfam" id="PF13613">
    <property type="entry name" value="HTH_Tnp_4"/>
    <property type="match status" value="1"/>
</dbReference>
<evidence type="ECO:0000313" key="4">
    <source>
        <dbReference type="Proteomes" id="UP000664859"/>
    </source>
</evidence>
<name>A0A835YYB3_9STRA</name>
<feature type="compositionally biased region" description="Polar residues" evidence="1">
    <location>
        <begin position="1"/>
        <end position="22"/>
    </location>
</feature>